<accession>A0ABW0TG96</accession>
<dbReference type="Proteomes" id="UP001596109">
    <property type="component" value="Unassembled WGS sequence"/>
</dbReference>
<dbReference type="RefSeq" id="WP_381429659.1">
    <property type="nucleotide sequence ID" value="NZ_JBHSNO010000001.1"/>
</dbReference>
<protein>
    <submittedName>
        <fullName evidence="1">Uncharacterized protein</fullName>
    </submittedName>
</protein>
<evidence type="ECO:0000313" key="2">
    <source>
        <dbReference type="Proteomes" id="UP001596109"/>
    </source>
</evidence>
<gene>
    <name evidence="1" type="ORF">ACFPRA_01330</name>
</gene>
<sequence>MRDASQLLWHSIMNTYQIGSHDREPVRYVIVHNRFLGKEGDVFLVDKARLPGVIDISLSQEVESPAYSYSVTCEDKDGLLSPDYFRGKTPGLEAFRGHLVSPWKGQLQANSKIEIHFGYGDQIVRVMTGLIDEVAVNAEAQTITLSGRSMYKRMIDNTVRPYEDSKHLLPDASMTLPDALERAFDYAGLIFKGIPIIDEQSGEEFLIGEPMGLRGETYDTVIKPLVNSVFHYFYELPDGTVEQRELPRFSQKVEAVFTVDDEMHLTALEYKYDDTEIYGTVIVESNRMADAYSSSFLTDKILNGERREVVIEYPWANTSFKRKLAALAYITRMLYKVRTVTITIPANPLLELYDPIRIQEKISTVSSNYHIRSIDYNFNSGGFTQTLGCSINAGFEKTEVPPPPVTDFPDVESSTKKVTLGIWDNGGVDLDIITIRLNGKLVQSNLVLDSTAELISLTLKKGVNVIEFIGVSAGASADLTASMFLEDENKKLLTPTEVILNMPRGDKVNDLGYYQGTKPVRKWVVDYV</sequence>
<dbReference type="SUPFAM" id="SSF69279">
    <property type="entry name" value="Phage tail proteins"/>
    <property type="match status" value="1"/>
</dbReference>
<dbReference type="EMBL" id="JBHSNO010000001">
    <property type="protein sequence ID" value="MFC5587549.1"/>
    <property type="molecule type" value="Genomic_DNA"/>
</dbReference>
<comment type="caution">
    <text evidence="1">The sequence shown here is derived from an EMBL/GenBank/DDBJ whole genome shotgun (WGS) entry which is preliminary data.</text>
</comment>
<evidence type="ECO:0000313" key="1">
    <source>
        <dbReference type="EMBL" id="MFC5587549.1"/>
    </source>
</evidence>
<proteinExistence type="predicted"/>
<keyword evidence="2" id="KW-1185">Reference proteome</keyword>
<reference evidence="2" key="1">
    <citation type="journal article" date="2019" name="Int. J. Syst. Evol. Microbiol.">
        <title>The Global Catalogue of Microorganisms (GCM) 10K type strain sequencing project: providing services to taxonomists for standard genome sequencing and annotation.</title>
        <authorList>
            <consortium name="The Broad Institute Genomics Platform"/>
            <consortium name="The Broad Institute Genome Sequencing Center for Infectious Disease"/>
            <person name="Wu L."/>
            <person name="Ma J."/>
        </authorList>
    </citation>
    <scope>NUCLEOTIDE SEQUENCE [LARGE SCALE GENOMIC DNA]</scope>
    <source>
        <strain evidence="2">CGMCC 4.1434</strain>
    </source>
</reference>
<name>A0ABW0TG96_9BACL</name>
<organism evidence="1 2">
    <name type="scientific">Sporosarcina soli</name>
    <dbReference type="NCBI Taxonomy" id="334736"/>
    <lineage>
        <taxon>Bacteria</taxon>
        <taxon>Bacillati</taxon>
        <taxon>Bacillota</taxon>
        <taxon>Bacilli</taxon>
        <taxon>Bacillales</taxon>
        <taxon>Caryophanaceae</taxon>
        <taxon>Sporosarcina</taxon>
    </lineage>
</organism>